<feature type="region of interest" description="Disordered" evidence="1">
    <location>
        <begin position="849"/>
        <end position="1001"/>
    </location>
</feature>
<feature type="compositionally biased region" description="Polar residues" evidence="1">
    <location>
        <begin position="884"/>
        <end position="895"/>
    </location>
</feature>
<name>A0AAN8IIL5_TRICO</name>
<feature type="compositionally biased region" description="Basic and acidic residues" evidence="1">
    <location>
        <begin position="868"/>
        <end position="883"/>
    </location>
</feature>
<feature type="compositionally biased region" description="Basic residues" evidence="1">
    <location>
        <begin position="991"/>
        <end position="1001"/>
    </location>
</feature>
<feature type="compositionally biased region" description="Polar residues" evidence="1">
    <location>
        <begin position="278"/>
        <end position="294"/>
    </location>
</feature>
<evidence type="ECO:0000313" key="3">
    <source>
        <dbReference type="EMBL" id="KAK5971748.1"/>
    </source>
</evidence>
<evidence type="ECO:0000259" key="2">
    <source>
        <dbReference type="PROSITE" id="PS00028"/>
    </source>
</evidence>
<dbReference type="InterPro" id="IPR052797">
    <property type="entry name" value="RegFact_GeneExpr_CellDeath"/>
</dbReference>
<feature type="compositionally biased region" description="Basic and acidic residues" evidence="1">
    <location>
        <begin position="704"/>
        <end position="719"/>
    </location>
</feature>
<feature type="domain" description="C2H2-type" evidence="2">
    <location>
        <begin position="465"/>
        <end position="488"/>
    </location>
</feature>
<gene>
    <name evidence="3" type="ORF">GCK32_004941</name>
</gene>
<protein>
    <submittedName>
        <fullName evidence="3">C2H2-type domain-containing protein</fullName>
    </submittedName>
</protein>
<dbReference type="PANTHER" id="PTHR33936:SF15">
    <property type="entry name" value="C2H2-TYPE DOMAIN-CONTAINING PROTEIN"/>
    <property type="match status" value="1"/>
</dbReference>
<accession>A0AAN8IIL5</accession>
<feature type="region of interest" description="Disordered" evidence="1">
    <location>
        <begin position="253"/>
        <end position="297"/>
    </location>
</feature>
<comment type="caution">
    <text evidence="3">The sequence shown here is derived from an EMBL/GenBank/DDBJ whole genome shotgun (WGS) entry which is preliminary data.</text>
</comment>
<evidence type="ECO:0000313" key="4">
    <source>
        <dbReference type="Proteomes" id="UP001331761"/>
    </source>
</evidence>
<dbReference type="EMBL" id="WIXE01017429">
    <property type="protein sequence ID" value="KAK5971748.1"/>
    <property type="molecule type" value="Genomic_DNA"/>
</dbReference>
<feature type="region of interest" description="Disordered" evidence="1">
    <location>
        <begin position="740"/>
        <end position="761"/>
    </location>
</feature>
<dbReference type="PROSITE" id="PS00028">
    <property type="entry name" value="ZINC_FINGER_C2H2_1"/>
    <property type="match status" value="1"/>
</dbReference>
<dbReference type="PANTHER" id="PTHR33936">
    <property type="entry name" value="PROTEIN CBG17840"/>
    <property type="match status" value="1"/>
</dbReference>
<reference evidence="3 4" key="1">
    <citation type="submission" date="2019-10" db="EMBL/GenBank/DDBJ databases">
        <title>Assembly and Annotation for the nematode Trichostrongylus colubriformis.</title>
        <authorList>
            <person name="Martin J."/>
        </authorList>
    </citation>
    <scope>NUCLEOTIDE SEQUENCE [LARGE SCALE GENOMIC DNA]</scope>
    <source>
        <strain evidence="3">G859</strain>
        <tissue evidence="3">Whole worm</tissue>
    </source>
</reference>
<dbReference type="InterPro" id="IPR013087">
    <property type="entry name" value="Znf_C2H2_type"/>
</dbReference>
<feature type="region of interest" description="Disordered" evidence="1">
    <location>
        <begin position="692"/>
        <end position="719"/>
    </location>
</feature>
<sequence>MDEMYDVSSSDMQVYLPASMPYPKRARATKPNTNVDVETVTPLDEGEASLGNELELDVNPEAIHEHELLEDDSLIEGSEEVEVEYVDDNGIPVPEMAEEVVMEGDYVEEYIEEPMHEDDMAESLVALSRSGEYRDKGGAEFVVDNLERRRQPRILRRFTPQHQQYADQSYVDSRHILVDDYQPVASAGRDTRFTPKYPVAVARRGLPSARSYPRGDWREDQCKKLLVCDVFESLPEHKHEAFRKLMDIMGTSVPGYRSPSKRKYPENSPGYYPDTDPESLNTRQAQKNSRSSNYGEGRFAETPRFVVTSPTSRSTRVLAMIPFEEKVNTENAERVDTADMPELIQNDIHEGERSVDNDVDEGGDVDIETYEEDTSREQRKTTLWLDNKGRVLDVVSGRGVTYPEMREETFGCPELRVLPHSKDGQDERFCPSCRMTMKRSIYYHHGRLIRKYGRCDIFTPKRFPCGSPGCHERLGTLERLCEHMYQVHRAPTDIKRKVFENETQFEEFLRELESRGGNFRMSRGNKTIKEGIVQYFRCNRIFSIAKDKALRIVDDINAGTYEAIKDITQPMDPFGKETSTKPYLRTEEACTAFFRKTYLNDGTIEVRYCDYHLHGDERLRLPTAIRNRIYEMTKKRLPLPVIVMVLQRECHRFCMPGTALERRIMAVTPREVQLVAQSVQRRLDSAMKRKRLNEAAGHEQNANGEERPEGEHEREDHEAAENILEPAEADDSHENLIEMQEDDSGGSQETALDFSTEGRGEGGELTELELAMLEEYERNRGVILTDFQSLKREENRKRLCRERVRAKIYTLGRAMRNIQFSDFECDLLIRSEQMLEGIVDMWNERMEASCKGNQKKQQLAQAANDELPSNKRETSPLDNKKETGISTQRSSSTSDVAVAGETPAAADSSEPLEVDTANTSEEQQEPVEGGATSEASPSDAATSSAKASRSSRIRQRRTPRAEKQVKEEYPSHSPTPSSSPPPQPAVSRLGRVIKRRKILDV</sequence>
<organism evidence="3 4">
    <name type="scientific">Trichostrongylus colubriformis</name>
    <name type="common">Black scour worm</name>
    <dbReference type="NCBI Taxonomy" id="6319"/>
    <lineage>
        <taxon>Eukaryota</taxon>
        <taxon>Metazoa</taxon>
        <taxon>Ecdysozoa</taxon>
        <taxon>Nematoda</taxon>
        <taxon>Chromadorea</taxon>
        <taxon>Rhabditida</taxon>
        <taxon>Rhabditina</taxon>
        <taxon>Rhabditomorpha</taxon>
        <taxon>Strongyloidea</taxon>
        <taxon>Trichostrongylidae</taxon>
        <taxon>Trichostrongylus</taxon>
    </lineage>
</organism>
<feature type="compositionally biased region" description="Basic and acidic residues" evidence="1">
    <location>
        <begin position="959"/>
        <end position="970"/>
    </location>
</feature>
<proteinExistence type="predicted"/>
<feature type="compositionally biased region" description="Low complexity" evidence="1">
    <location>
        <begin position="931"/>
        <end position="948"/>
    </location>
</feature>
<keyword evidence="4" id="KW-1185">Reference proteome</keyword>
<evidence type="ECO:0000256" key="1">
    <source>
        <dbReference type="SAM" id="MobiDB-lite"/>
    </source>
</evidence>
<dbReference type="AlphaFoldDB" id="A0AAN8IIL5"/>
<feature type="compositionally biased region" description="Basic residues" evidence="1">
    <location>
        <begin position="949"/>
        <end position="958"/>
    </location>
</feature>
<dbReference type="Proteomes" id="UP001331761">
    <property type="component" value="Unassembled WGS sequence"/>
</dbReference>